<proteinExistence type="predicted"/>
<sequence>MNHENQVIYDHKHKKSVISRKLVWRVLLGVIGIEVVVLCAFLFWR</sequence>
<dbReference type="EMBL" id="FRAA01000004">
    <property type="protein sequence ID" value="SHK32037.1"/>
    <property type="molecule type" value="Genomic_DNA"/>
</dbReference>
<organism evidence="2 3">
    <name type="scientific">Reichenbachiella agariperforans</name>
    <dbReference type="NCBI Taxonomy" id="156994"/>
    <lineage>
        <taxon>Bacteria</taxon>
        <taxon>Pseudomonadati</taxon>
        <taxon>Bacteroidota</taxon>
        <taxon>Cytophagia</taxon>
        <taxon>Cytophagales</taxon>
        <taxon>Reichenbachiellaceae</taxon>
        <taxon>Reichenbachiella</taxon>
    </lineage>
</organism>
<evidence type="ECO:0000256" key="1">
    <source>
        <dbReference type="SAM" id="Phobius"/>
    </source>
</evidence>
<dbReference type="Proteomes" id="UP000184474">
    <property type="component" value="Unassembled WGS sequence"/>
</dbReference>
<accession>A0A1M6RI49</accession>
<dbReference type="AlphaFoldDB" id="A0A1M6RI49"/>
<evidence type="ECO:0000313" key="3">
    <source>
        <dbReference type="Proteomes" id="UP000184474"/>
    </source>
</evidence>
<protein>
    <submittedName>
        <fullName evidence="2">Uncharacterized protein</fullName>
    </submittedName>
</protein>
<dbReference type="STRING" id="156994.SAMN04488028_104182"/>
<feature type="transmembrane region" description="Helical" evidence="1">
    <location>
        <begin position="22"/>
        <end position="44"/>
    </location>
</feature>
<keyword evidence="1" id="KW-0812">Transmembrane</keyword>
<keyword evidence="1" id="KW-1133">Transmembrane helix</keyword>
<reference evidence="3" key="1">
    <citation type="submission" date="2016-11" db="EMBL/GenBank/DDBJ databases">
        <authorList>
            <person name="Varghese N."/>
            <person name="Submissions S."/>
        </authorList>
    </citation>
    <scope>NUCLEOTIDE SEQUENCE [LARGE SCALE GENOMIC DNA]</scope>
    <source>
        <strain evidence="3">DSM 26134</strain>
    </source>
</reference>
<name>A0A1M6RI49_REIAG</name>
<keyword evidence="3" id="KW-1185">Reference proteome</keyword>
<evidence type="ECO:0000313" key="2">
    <source>
        <dbReference type="EMBL" id="SHK32037.1"/>
    </source>
</evidence>
<keyword evidence="1" id="KW-0472">Membrane</keyword>
<gene>
    <name evidence="2" type="ORF">SAMN04488028_104182</name>
</gene>